<dbReference type="OrthoDB" id="5934518at2759"/>
<evidence type="ECO:0000256" key="1">
    <source>
        <dbReference type="SAM" id="Phobius"/>
    </source>
</evidence>
<keyword evidence="1" id="KW-0812">Transmembrane</keyword>
<gene>
    <name evidence="2" type="ORF">T12_4578</name>
</gene>
<protein>
    <submittedName>
        <fullName evidence="2">Uncharacterized protein</fullName>
    </submittedName>
</protein>
<feature type="transmembrane region" description="Helical" evidence="1">
    <location>
        <begin position="140"/>
        <end position="160"/>
    </location>
</feature>
<proteinExistence type="predicted"/>
<dbReference type="STRING" id="990121.A0A0V0ZZN4"/>
<dbReference type="Proteomes" id="UP000054783">
    <property type="component" value="Unassembled WGS sequence"/>
</dbReference>
<dbReference type="EMBL" id="JYDQ01000051">
    <property type="protein sequence ID" value="KRY18135.1"/>
    <property type="molecule type" value="Genomic_DNA"/>
</dbReference>
<evidence type="ECO:0000313" key="2">
    <source>
        <dbReference type="EMBL" id="KRY18135.1"/>
    </source>
</evidence>
<comment type="caution">
    <text evidence="2">The sequence shown here is derived from an EMBL/GenBank/DDBJ whole genome shotgun (WGS) entry which is preliminary data.</text>
</comment>
<keyword evidence="3" id="KW-1185">Reference proteome</keyword>
<keyword evidence="1" id="KW-1133">Transmembrane helix</keyword>
<organism evidence="2 3">
    <name type="scientific">Trichinella patagoniensis</name>
    <dbReference type="NCBI Taxonomy" id="990121"/>
    <lineage>
        <taxon>Eukaryota</taxon>
        <taxon>Metazoa</taxon>
        <taxon>Ecdysozoa</taxon>
        <taxon>Nematoda</taxon>
        <taxon>Enoplea</taxon>
        <taxon>Dorylaimia</taxon>
        <taxon>Trichinellida</taxon>
        <taxon>Trichinellidae</taxon>
        <taxon>Trichinella</taxon>
    </lineage>
</organism>
<sequence length="233" mass="26033">MDANVRKTRLNFTEEFLSLQGKMQNLPHSVGQTKRTISPPLGAGKSTKLPAHLRQVKQLSLTRLFSAESLGFPRSREGERALCLPKEQGRVCTLPCLREGSFTLQDGARFWSLHPPPALNIQSPTPGMFAISQSSFMPDFICLFNCCCCCIVLALVFCYVCEYGNIFYSLCLCNEEPFTLDFGKSYLLQRVDTYLSSATNAIDQQPIRHPTYPPFVHSLVACSTFLLSSPYAL</sequence>
<evidence type="ECO:0000313" key="3">
    <source>
        <dbReference type="Proteomes" id="UP000054783"/>
    </source>
</evidence>
<feature type="non-terminal residue" evidence="2">
    <location>
        <position position="233"/>
    </location>
</feature>
<accession>A0A0V0ZZN4</accession>
<reference evidence="2 3" key="1">
    <citation type="submission" date="2015-01" db="EMBL/GenBank/DDBJ databases">
        <title>Evolution of Trichinella species and genotypes.</title>
        <authorList>
            <person name="Korhonen P.K."/>
            <person name="Edoardo P."/>
            <person name="Giuseppe L.R."/>
            <person name="Gasser R.B."/>
        </authorList>
    </citation>
    <scope>NUCLEOTIDE SEQUENCE [LARGE SCALE GENOMIC DNA]</scope>
    <source>
        <strain evidence="2">ISS2496</strain>
    </source>
</reference>
<keyword evidence="1" id="KW-0472">Membrane</keyword>
<name>A0A0V0ZZN4_9BILA</name>
<dbReference type="AlphaFoldDB" id="A0A0V0ZZN4"/>